<proteinExistence type="predicted"/>
<feature type="transmembrane region" description="Helical" evidence="1">
    <location>
        <begin position="12"/>
        <end position="31"/>
    </location>
</feature>
<feature type="transmembrane region" description="Helical" evidence="1">
    <location>
        <begin position="66"/>
        <end position="86"/>
    </location>
</feature>
<dbReference type="EMBL" id="FNED01000023">
    <property type="protein sequence ID" value="SDJ63969.1"/>
    <property type="molecule type" value="Genomic_DNA"/>
</dbReference>
<dbReference type="AlphaFoldDB" id="A0A0D1WGW1"/>
<dbReference type="Proteomes" id="UP000037269">
    <property type="component" value="Unassembled WGS sequence"/>
</dbReference>
<protein>
    <submittedName>
        <fullName evidence="2">Uncharacterized protein</fullName>
    </submittedName>
</protein>
<evidence type="ECO:0000313" key="2">
    <source>
        <dbReference type="EMBL" id="KON97020.1"/>
    </source>
</evidence>
<evidence type="ECO:0000256" key="1">
    <source>
        <dbReference type="SAM" id="Phobius"/>
    </source>
</evidence>
<sequence length="90" mass="10372">MGKKLNRLSLLLIMLSISFYICARFQFSLFGLLDNPYTAYAIFIFPILSFILTLKGEKGLLRRVLLYGSLLYFFGFLILPFAYGFLYGGF</sequence>
<keyword evidence="4" id="KW-1185">Reference proteome</keyword>
<feature type="transmembrane region" description="Helical" evidence="1">
    <location>
        <begin position="37"/>
        <end position="54"/>
    </location>
</feature>
<reference evidence="2 4" key="1">
    <citation type="submission" date="2015-07" db="EMBL/GenBank/DDBJ databases">
        <title>Fjat-14205 dsm 2895.</title>
        <authorList>
            <person name="Liu B."/>
            <person name="Wang J."/>
            <person name="Zhu Y."/>
            <person name="Liu G."/>
            <person name="Chen Q."/>
            <person name="Chen Z."/>
            <person name="Lan J."/>
            <person name="Che J."/>
            <person name="Ge C."/>
            <person name="Shi H."/>
            <person name="Pan Z."/>
            <person name="Liu X."/>
        </authorList>
    </citation>
    <scope>NUCLEOTIDE SEQUENCE [LARGE SCALE GENOMIC DNA]</scope>
    <source>
        <strain evidence="2 4">DSM 2895</strain>
    </source>
</reference>
<reference evidence="3 5" key="2">
    <citation type="submission" date="2016-10" db="EMBL/GenBank/DDBJ databases">
        <authorList>
            <person name="de Groot N.N."/>
        </authorList>
    </citation>
    <scope>NUCLEOTIDE SEQUENCE [LARGE SCALE GENOMIC DNA]</scope>
    <source>
        <strain evidence="3 5">DSM 2895</strain>
    </source>
</reference>
<dbReference type="EMBL" id="LGUG01000004">
    <property type="protein sequence ID" value="KON97020.1"/>
    <property type="molecule type" value="Genomic_DNA"/>
</dbReference>
<evidence type="ECO:0000313" key="3">
    <source>
        <dbReference type="EMBL" id="SDJ63969.1"/>
    </source>
</evidence>
<accession>A0A0D1WGW1</accession>
<evidence type="ECO:0000313" key="4">
    <source>
        <dbReference type="Proteomes" id="UP000037269"/>
    </source>
</evidence>
<keyword evidence="1" id="KW-0812">Transmembrane</keyword>
<evidence type="ECO:0000313" key="5">
    <source>
        <dbReference type="Proteomes" id="UP000182836"/>
    </source>
</evidence>
<keyword evidence="1" id="KW-1133">Transmembrane helix</keyword>
<name>A0A0D1WGW1_ANEMI</name>
<dbReference type="PATRIC" id="fig|47500.8.peg.4856"/>
<dbReference type="Proteomes" id="UP000182836">
    <property type="component" value="Unassembled WGS sequence"/>
</dbReference>
<dbReference type="RefSeq" id="WP_043064687.1">
    <property type="nucleotide sequence ID" value="NZ_BJOA01000132.1"/>
</dbReference>
<gene>
    <name evidence="2" type="ORF">AF333_17595</name>
    <name evidence="3" type="ORF">SAMN04487909_12335</name>
</gene>
<organism evidence="2 4">
    <name type="scientific">Aneurinibacillus migulanus</name>
    <name type="common">Bacillus migulanus</name>
    <dbReference type="NCBI Taxonomy" id="47500"/>
    <lineage>
        <taxon>Bacteria</taxon>
        <taxon>Bacillati</taxon>
        <taxon>Bacillota</taxon>
        <taxon>Bacilli</taxon>
        <taxon>Bacillales</taxon>
        <taxon>Paenibacillaceae</taxon>
        <taxon>Aneurinibacillus group</taxon>
        <taxon>Aneurinibacillus</taxon>
    </lineage>
</organism>
<keyword evidence="1" id="KW-0472">Membrane</keyword>
<dbReference type="GeneID" id="42306978"/>